<evidence type="ECO:0000256" key="1">
    <source>
        <dbReference type="ARBA" id="ARBA00001946"/>
    </source>
</evidence>
<evidence type="ECO:0000256" key="5">
    <source>
        <dbReference type="ARBA" id="ARBA00022759"/>
    </source>
</evidence>
<dbReference type="GO" id="GO:0046872">
    <property type="term" value="F:metal ion binding"/>
    <property type="evidence" value="ECO:0007669"/>
    <property type="project" value="UniProtKB-UniRule"/>
</dbReference>
<keyword evidence="7 9" id="KW-0460">Magnesium</keyword>
<evidence type="ECO:0000313" key="11">
    <source>
        <dbReference type="Proteomes" id="UP000228495"/>
    </source>
</evidence>
<dbReference type="PANTHER" id="PTHR34405">
    <property type="entry name" value="CRISPR-ASSOCIATED ENDORIBONUCLEASE CAS2"/>
    <property type="match status" value="1"/>
</dbReference>
<dbReference type="Proteomes" id="UP000228495">
    <property type="component" value="Unassembled WGS sequence"/>
</dbReference>
<feature type="binding site" evidence="9">
    <location>
        <position position="7"/>
    </location>
    <ligand>
        <name>Mg(2+)</name>
        <dbReference type="ChEBI" id="CHEBI:18420"/>
        <note>catalytic</note>
    </ligand>
</feature>
<evidence type="ECO:0000256" key="4">
    <source>
        <dbReference type="ARBA" id="ARBA00022723"/>
    </source>
</evidence>
<keyword evidence="6 9" id="KW-0378">Hydrolase</keyword>
<dbReference type="NCBIfam" id="TIGR01573">
    <property type="entry name" value="cas2"/>
    <property type="match status" value="1"/>
</dbReference>
<protein>
    <recommendedName>
        <fullName evidence="9">CRISPR-associated endoribonuclease Cas2</fullName>
        <ecNumber evidence="9">3.1.-.-</ecNumber>
    </recommendedName>
</protein>
<dbReference type="GO" id="GO:0051607">
    <property type="term" value="P:defense response to virus"/>
    <property type="evidence" value="ECO:0007669"/>
    <property type="project" value="UniProtKB-UniRule"/>
</dbReference>
<dbReference type="GO" id="GO:0016787">
    <property type="term" value="F:hydrolase activity"/>
    <property type="evidence" value="ECO:0007669"/>
    <property type="project" value="UniProtKB-KW"/>
</dbReference>
<evidence type="ECO:0000256" key="2">
    <source>
        <dbReference type="ARBA" id="ARBA00009959"/>
    </source>
</evidence>
<dbReference type="EC" id="3.1.-.-" evidence="9"/>
<keyword evidence="5 9" id="KW-0255">Endonuclease</keyword>
<accession>A0A2H0BEI7</accession>
<evidence type="ECO:0000256" key="8">
    <source>
        <dbReference type="ARBA" id="ARBA00023118"/>
    </source>
</evidence>
<reference evidence="10 11" key="1">
    <citation type="submission" date="2017-09" db="EMBL/GenBank/DDBJ databases">
        <title>Depth-based differentiation of microbial function through sediment-hosted aquifers and enrichment of novel symbionts in the deep terrestrial subsurface.</title>
        <authorList>
            <person name="Probst A.J."/>
            <person name="Ladd B."/>
            <person name="Jarett J.K."/>
            <person name="Geller-Mcgrath D.E."/>
            <person name="Sieber C.M."/>
            <person name="Emerson J.B."/>
            <person name="Anantharaman K."/>
            <person name="Thomas B.C."/>
            <person name="Malmstrom R."/>
            <person name="Stieglmeier M."/>
            <person name="Klingl A."/>
            <person name="Woyke T."/>
            <person name="Ryan C.M."/>
            <person name="Banfield J.F."/>
        </authorList>
    </citation>
    <scope>NUCLEOTIDE SEQUENCE [LARGE SCALE GENOMIC DNA]</scope>
    <source>
        <strain evidence="10">CG22_combo_CG10-13_8_21_14_all_39_12</strain>
    </source>
</reference>
<dbReference type="AlphaFoldDB" id="A0A2H0BEI7"/>
<dbReference type="HAMAP" id="MF_01471">
    <property type="entry name" value="Cas2"/>
    <property type="match status" value="1"/>
</dbReference>
<dbReference type="SUPFAM" id="SSF143430">
    <property type="entry name" value="TTP0101/SSO1404-like"/>
    <property type="match status" value="1"/>
</dbReference>
<comment type="caution">
    <text evidence="10">The sequence shown here is derived from an EMBL/GenBank/DDBJ whole genome shotgun (WGS) entry which is preliminary data.</text>
</comment>
<dbReference type="GO" id="GO:0004521">
    <property type="term" value="F:RNA endonuclease activity"/>
    <property type="evidence" value="ECO:0007669"/>
    <property type="project" value="InterPro"/>
</dbReference>
<organism evidence="10 11">
    <name type="scientific">candidate division WWE3 bacterium CG22_combo_CG10-13_8_21_14_all_39_12</name>
    <dbReference type="NCBI Taxonomy" id="1975094"/>
    <lineage>
        <taxon>Bacteria</taxon>
        <taxon>Katanobacteria</taxon>
    </lineage>
</organism>
<evidence type="ECO:0000256" key="7">
    <source>
        <dbReference type="ARBA" id="ARBA00022842"/>
    </source>
</evidence>
<evidence type="ECO:0000313" key="10">
    <source>
        <dbReference type="EMBL" id="PIP56082.1"/>
    </source>
</evidence>
<keyword evidence="8 9" id="KW-0051">Antiviral defense</keyword>
<gene>
    <name evidence="9 10" type="primary">cas2</name>
    <name evidence="10" type="ORF">COX05_04965</name>
</gene>
<comment type="function">
    <text evidence="9">CRISPR (clustered regularly interspaced short palindromic repeat), is an adaptive immune system that provides protection against mobile genetic elements (viruses, transposable elements and conjugative plasmids). CRISPR clusters contain sequences complementary to antecedent mobile elements and target invading nucleic acids. CRISPR clusters are transcribed and processed into CRISPR RNA (crRNA). Functions as a ssRNA-specific endoribonuclease. Involved in the integration of spacer DNA into the CRISPR cassette.</text>
</comment>
<comment type="similarity">
    <text evidence="2 9">Belongs to the CRISPR-associated endoribonuclease Cas2 protein family.</text>
</comment>
<keyword evidence="4 9" id="KW-0479">Metal-binding</keyword>
<evidence type="ECO:0000256" key="3">
    <source>
        <dbReference type="ARBA" id="ARBA00022722"/>
    </source>
</evidence>
<dbReference type="PANTHER" id="PTHR34405:SF3">
    <property type="entry name" value="CRISPR-ASSOCIATED ENDORIBONUCLEASE CAS2 3"/>
    <property type="match status" value="1"/>
</dbReference>
<name>A0A2H0BEI7_UNCKA</name>
<dbReference type="EMBL" id="PCSU01000090">
    <property type="protein sequence ID" value="PIP56082.1"/>
    <property type="molecule type" value="Genomic_DNA"/>
</dbReference>
<dbReference type="InterPro" id="IPR019199">
    <property type="entry name" value="Virulence_VapD/CRISPR_Cas2"/>
</dbReference>
<proteinExistence type="inferred from homology"/>
<dbReference type="InterPro" id="IPR021127">
    <property type="entry name" value="CRISPR_associated_Cas2"/>
</dbReference>
<evidence type="ECO:0000256" key="6">
    <source>
        <dbReference type="ARBA" id="ARBA00022801"/>
    </source>
</evidence>
<keyword evidence="3 9" id="KW-0540">Nuclease</keyword>
<dbReference type="GO" id="GO:0043571">
    <property type="term" value="P:maintenance of CRISPR repeat elements"/>
    <property type="evidence" value="ECO:0007669"/>
    <property type="project" value="UniProtKB-UniRule"/>
</dbReference>
<comment type="cofactor">
    <cofactor evidence="1 9">
        <name>Mg(2+)</name>
        <dbReference type="ChEBI" id="CHEBI:18420"/>
    </cofactor>
</comment>
<comment type="subunit">
    <text evidence="9">Homodimer, forms a heterotetramer with a Cas1 homodimer.</text>
</comment>
<dbReference type="Gene3D" id="3.30.70.240">
    <property type="match status" value="1"/>
</dbReference>
<evidence type="ECO:0000256" key="9">
    <source>
        <dbReference type="HAMAP-Rule" id="MF_01471"/>
    </source>
</evidence>
<dbReference type="CDD" id="cd09725">
    <property type="entry name" value="Cas2_I_II_III"/>
    <property type="match status" value="1"/>
</dbReference>
<sequence>MIIVSYDFSDDKRRAKFAKFLERFGSRIQYSVFRIKNSKRVLDTIVAEVDNEYKNQFEGTDSVVIFRVCEGCMNNIKRYGSAAYEDDDVVFL</sequence>
<dbReference type="Pfam" id="PF09827">
    <property type="entry name" value="CRISPR_Cas2"/>
    <property type="match status" value="1"/>
</dbReference>